<feature type="transmembrane region" description="Helical" evidence="1">
    <location>
        <begin position="145"/>
        <end position="166"/>
    </location>
</feature>
<name>N8WAZ0_9GAMM</name>
<protein>
    <recommendedName>
        <fullName evidence="4">Tail assembly protein</fullName>
    </recommendedName>
</protein>
<keyword evidence="1" id="KW-0812">Transmembrane</keyword>
<evidence type="ECO:0008006" key="4">
    <source>
        <dbReference type="Google" id="ProtNLM"/>
    </source>
</evidence>
<sequence>MLKTIKLYGVLGKKFGKVFKLDVANTKEAVRALSVQVPGFEHFMMNAHHQGMEFAIFLGGHESGKNTRRGKKKASFYDPDSGRIINGNNIGIDQIEMNTEANVIHIVPRIIGAGGGGVFQTILGVVLIVVGALITVGTLGGGAPLGAALIGSGIGMVIGGVAQMLMPKMDTEDQNQDGNRANKGFGGAVTTVAQGNPVPVLYGQREIGGFIASAGQFPEYQI</sequence>
<dbReference type="RefSeq" id="WP_004771386.1">
    <property type="nucleotide sequence ID" value="NZ_KB849357.1"/>
</dbReference>
<proteinExistence type="predicted"/>
<evidence type="ECO:0000256" key="1">
    <source>
        <dbReference type="SAM" id="Phobius"/>
    </source>
</evidence>
<dbReference type="EMBL" id="APPC01000017">
    <property type="protein sequence ID" value="ENU92109.1"/>
    <property type="molecule type" value="Genomic_DNA"/>
</dbReference>
<dbReference type="AlphaFoldDB" id="N8WAZ0"/>
<gene>
    <name evidence="2" type="ORF">F971_01996</name>
</gene>
<reference evidence="2 3" key="1">
    <citation type="submission" date="2013-02" db="EMBL/GenBank/DDBJ databases">
        <title>The Genome Sequence of Acinetobacter sp. NIPH 758.</title>
        <authorList>
            <consortium name="The Broad Institute Genome Sequencing Platform"/>
            <consortium name="The Broad Institute Genome Sequencing Center for Infectious Disease"/>
            <person name="Cerqueira G."/>
            <person name="Feldgarden M."/>
            <person name="Courvalin P."/>
            <person name="Perichon B."/>
            <person name="Grillot-Courvalin C."/>
            <person name="Clermont D."/>
            <person name="Rocha E."/>
            <person name="Yoon E.-J."/>
            <person name="Nemec A."/>
            <person name="Walker B."/>
            <person name="Young S.K."/>
            <person name="Zeng Q."/>
            <person name="Gargeya S."/>
            <person name="Fitzgerald M."/>
            <person name="Haas B."/>
            <person name="Abouelleil A."/>
            <person name="Alvarado L."/>
            <person name="Arachchi H.M."/>
            <person name="Berlin A.M."/>
            <person name="Chapman S.B."/>
            <person name="Dewar J."/>
            <person name="Goldberg J."/>
            <person name="Griggs A."/>
            <person name="Gujja S."/>
            <person name="Hansen M."/>
            <person name="Howarth C."/>
            <person name="Imamovic A."/>
            <person name="Larimer J."/>
            <person name="McCowan C."/>
            <person name="Murphy C."/>
            <person name="Neiman D."/>
            <person name="Pearson M."/>
            <person name="Priest M."/>
            <person name="Roberts A."/>
            <person name="Saif S."/>
            <person name="Shea T."/>
            <person name="Sisk P."/>
            <person name="Sykes S."/>
            <person name="Wortman J."/>
            <person name="Nusbaum C."/>
            <person name="Birren B."/>
        </authorList>
    </citation>
    <scope>NUCLEOTIDE SEQUENCE [LARGE SCALE GENOMIC DNA]</scope>
    <source>
        <strain evidence="2 3">NIPH 758</strain>
    </source>
</reference>
<feature type="transmembrane region" description="Helical" evidence="1">
    <location>
        <begin position="118"/>
        <end position="139"/>
    </location>
</feature>
<dbReference type="PATRIC" id="fig|1217712.3.peg.1913"/>
<dbReference type="Proteomes" id="UP000013049">
    <property type="component" value="Unassembled WGS sequence"/>
</dbReference>
<keyword evidence="1" id="KW-1133">Transmembrane helix</keyword>
<dbReference type="HOGENOM" id="CLU_099041_0_0_6"/>
<evidence type="ECO:0000313" key="3">
    <source>
        <dbReference type="Proteomes" id="UP000013049"/>
    </source>
</evidence>
<keyword evidence="1" id="KW-0472">Membrane</keyword>
<comment type="caution">
    <text evidence="2">The sequence shown here is derived from an EMBL/GenBank/DDBJ whole genome shotgun (WGS) entry which is preliminary data.</text>
</comment>
<evidence type="ECO:0000313" key="2">
    <source>
        <dbReference type="EMBL" id="ENU92109.1"/>
    </source>
</evidence>
<accession>N8WAZ0</accession>
<organism evidence="2 3">
    <name type="scientific">Acinetobacter vivianii</name>
    <dbReference type="NCBI Taxonomy" id="1776742"/>
    <lineage>
        <taxon>Bacteria</taxon>
        <taxon>Pseudomonadati</taxon>
        <taxon>Pseudomonadota</taxon>
        <taxon>Gammaproteobacteria</taxon>
        <taxon>Moraxellales</taxon>
        <taxon>Moraxellaceae</taxon>
        <taxon>Acinetobacter</taxon>
    </lineage>
</organism>
<dbReference type="eggNOG" id="COG4723">
    <property type="taxonomic scope" value="Bacteria"/>
</dbReference>